<feature type="transmembrane region" description="Helical" evidence="5">
    <location>
        <begin position="13"/>
        <end position="35"/>
    </location>
</feature>
<evidence type="ECO:0008006" key="8">
    <source>
        <dbReference type="Google" id="ProtNLM"/>
    </source>
</evidence>
<keyword evidence="2 5" id="KW-0812">Transmembrane</keyword>
<evidence type="ECO:0000256" key="1">
    <source>
        <dbReference type="ARBA" id="ARBA00004370"/>
    </source>
</evidence>
<dbReference type="OrthoDB" id="2122304at2759"/>
<comment type="subcellular location">
    <subcellularLocation>
        <location evidence="1">Membrane</location>
    </subcellularLocation>
</comment>
<accession>A0A4P9XCC9</accession>
<dbReference type="PANTHER" id="PTHR35371">
    <property type="entry name" value="INNER MEMBRANE PROTEIN"/>
    <property type="match status" value="1"/>
</dbReference>
<sequence length="161" mass="18346">MFFSAIVPSDKDYSLYMIPALWFSWIAPQAARVFLTSRFTKYHSIAQPRVENDPTLLRAKLTQRQFDLLIRLRSAHENSLEFLALAVPVLLMQHLPRAGTTVRGRNDFALTVSALRAVYVLIYALQFKRKLAIVRSATWFTSIYVLVRAALHVAGQVAKHS</sequence>
<dbReference type="Pfam" id="PF01124">
    <property type="entry name" value="MAPEG"/>
    <property type="match status" value="1"/>
</dbReference>
<name>A0A4P9XCC9_9FUNG</name>
<keyword evidence="4 5" id="KW-0472">Membrane</keyword>
<keyword evidence="7" id="KW-1185">Reference proteome</keyword>
<dbReference type="EMBL" id="ML014129">
    <property type="protein sequence ID" value="RKP03104.1"/>
    <property type="molecule type" value="Genomic_DNA"/>
</dbReference>
<dbReference type="Proteomes" id="UP000274922">
    <property type="component" value="Unassembled WGS sequence"/>
</dbReference>
<reference evidence="7" key="1">
    <citation type="journal article" date="2018" name="Nat. Microbiol.">
        <title>Leveraging single-cell genomics to expand the fungal tree of life.</title>
        <authorList>
            <person name="Ahrendt S.R."/>
            <person name="Quandt C.A."/>
            <person name="Ciobanu D."/>
            <person name="Clum A."/>
            <person name="Salamov A."/>
            <person name="Andreopoulos B."/>
            <person name="Cheng J.F."/>
            <person name="Woyke T."/>
            <person name="Pelin A."/>
            <person name="Henrissat B."/>
            <person name="Reynolds N.K."/>
            <person name="Benny G.L."/>
            <person name="Smith M.E."/>
            <person name="James T.Y."/>
            <person name="Grigoriev I.V."/>
        </authorList>
    </citation>
    <scope>NUCLEOTIDE SEQUENCE [LARGE SCALE GENOMIC DNA]</scope>
    <source>
        <strain evidence="7">ATCC 52028</strain>
    </source>
</reference>
<evidence type="ECO:0000256" key="2">
    <source>
        <dbReference type="ARBA" id="ARBA00022692"/>
    </source>
</evidence>
<protein>
    <recommendedName>
        <fullName evidence="8">MAPEG-domain-containing protein</fullName>
    </recommendedName>
</protein>
<evidence type="ECO:0000313" key="7">
    <source>
        <dbReference type="Proteomes" id="UP000274922"/>
    </source>
</evidence>
<dbReference type="Gene3D" id="1.20.120.550">
    <property type="entry name" value="Membrane associated eicosanoid/glutathione metabolism-like domain"/>
    <property type="match status" value="1"/>
</dbReference>
<feature type="transmembrane region" description="Helical" evidence="5">
    <location>
        <begin position="137"/>
        <end position="158"/>
    </location>
</feature>
<evidence type="ECO:0000256" key="5">
    <source>
        <dbReference type="SAM" id="Phobius"/>
    </source>
</evidence>
<evidence type="ECO:0000313" key="6">
    <source>
        <dbReference type="EMBL" id="RKP03104.1"/>
    </source>
</evidence>
<evidence type="ECO:0000256" key="3">
    <source>
        <dbReference type="ARBA" id="ARBA00022989"/>
    </source>
</evidence>
<proteinExistence type="predicted"/>
<dbReference type="InterPro" id="IPR023352">
    <property type="entry name" value="MAPEG-like_dom_sf"/>
</dbReference>
<organism evidence="6 7">
    <name type="scientific">Caulochytrium protostelioides</name>
    <dbReference type="NCBI Taxonomy" id="1555241"/>
    <lineage>
        <taxon>Eukaryota</taxon>
        <taxon>Fungi</taxon>
        <taxon>Fungi incertae sedis</taxon>
        <taxon>Chytridiomycota</taxon>
        <taxon>Chytridiomycota incertae sedis</taxon>
        <taxon>Chytridiomycetes</taxon>
        <taxon>Caulochytriales</taxon>
        <taxon>Caulochytriaceae</taxon>
        <taxon>Caulochytrium</taxon>
    </lineage>
</organism>
<gene>
    <name evidence="6" type="ORF">CXG81DRAFT_24309</name>
</gene>
<evidence type="ECO:0000256" key="4">
    <source>
        <dbReference type="ARBA" id="ARBA00023136"/>
    </source>
</evidence>
<dbReference type="PANTHER" id="PTHR35371:SF1">
    <property type="entry name" value="BLR7753 PROTEIN"/>
    <property type="match status" value="1"/>
</dbReference>
<dbReference type="SUPFAM" id="SSF161084">
    <property type="entry name" value="MAPEG domain-like"/>
    <property type="match status" value="1"/>
</dbReference>
<dbReference type="AlphaFoldDB" id="A0A4P9XCC9"/>
<dbReference type="GO" id="GO:0016020">
    <property type="term" value="C:membrane"/>
    <property type="evidence" value="ECO:0007669"/>
    <property type="project" value="UniProtKB-SubCell"/>
</dbReference>
<keyword evidence="3 5" id="KW-1133">Transmembrane helix</keyword>
<dbReference type="InterPro" id="IPR001129">
    <property type="entry name" value="Membr-assoc_MAPEG"/>
</dbReference>